<name>A0ABD1XCY1_9LAMI</name>
<evidence type="ECO:0000256" key="1">
    <source>
        <dbReference type="ARBA" id="ARBA00004049"/>
    </source>
</evidence>
<proteinExistence type="predicted"/>
<keyword evidence="3" id="KW-0175">Coiled coil</keyword>
<sequence length="291" mass="33952">MPTKRWTSILKMKQRHIVHVLTDGSAPYIKGPLQIQLGQILSRKQKIDGQSAWKDHELILLSSFCRSWEQHSVFGDGFNSSVPTLFDYDQYLLPYQNSNLPNYELTDFEEISGDFDLWDSSNLQSLYNEIVVDAKPLNTVDSHTNQRENILSEAMNVVYGREFSVSDRNNEMKRVGRYKSCALELDEIQKYFDVPISKAAKELNVGLTVLKKRCRELNILRWPHRKIKSIKCLIDNVKELGLTNEIEMLEEHKRMLEKLPEMELTERTKKLRQACFKANYKKRRSLQAPLA</sequence>
<evidence type="ECO:0000256" key="5">
    <source>
        <dbReference type="ARBA" id="ARBA00023163"/>
    </source>
</evidence>
<keyword evidence="5" id="KW-0804">Transcription</keyword>
<dbReference type="PANTHER" id="PTHR46373">
    <property type="entry name" value="PROTEIN RKD4"/>
    <property type="match status" value="1"/>
</dbReference>
<accession>A0ABD1XCY1</accession>
<dbReference type="InterPro" id="IPR003035">
    <property type="entry name" value="RWP-RK_dom"/>
</dbReference>
<evidence type="ECO:0000259" key="7">
    <source>
        <dbReference type="PROSITE" id="PS51519"/>
    </source>
</evidence>
<evidence type="ECO:0000313" key="9">
    <source>
        <dbReference type="Proteomes" id="UP001604277"/>
    </source>
</evidence>
<organism evidence="8 9">
    <name type="scientific">Forsythia ovata</name>
    <dbReference type="NCBI Taxonomy" id="205694"/>
    <lineage>
        <taxon>Eukaryota</taxon>
        <taxon>Viridiplantae</taxon>
        <taxon>Streptophyta</taxon>
        <taxon>Embryophyta</taxon>
        <taxon>Tracheophyta</taxon>
        <taxon>Spermatophyta</taxon>
        <taxon>Magnoliopsida</taxon>
        <taxon>eudicotyledons</taxon>
        <taxon>Gunneridae</taxon>
        <taxon>Pentapetalae</taxon>
        <taxon>asterids</taxon>
        <taxon>lamiids</taxon>
        <taxon>Lamiales</taxon>
        <taxon>Oleaceae</taxon>
        <taxon>Forsythieae</taxon>
        <taxon>Forsythia</taxon>
    </lineage>
</organism>
<feature type="domain" description="RWP-RK" evidence="7">
    <location>
        <begin position="168"/>
        <end position="251"/>
    </location>
</feature>
<protein>
    <submittedName>
        <fullName evidence="8">Protein RKD3</fullName>
    </submittedName>
</protein>
<dbReference type="InterPro" id="IPR044607">
    <property type="entry name" value="RKD-like"/>
</dbReference>
<keyword evidence="9" id="KW-1185">Reference proteome</keyword>
<comment type="function">
    <text evidence="1">Putative transcription factor.</text>
</comment>
<dbReference type="AlphaFoldDB" id="A0ABD1XCY1"/>
<keyword evidence="6" id="KW-0539">Nucleus</keyword>
<comment type="caution">
    <text evidence="8">The sequence shown here is derived from an EMBL/GenBank/DDBJ whole genome shotgun (WGS) entry which is preliminary data.</text>
</comment>
<keyword evidence="2" id="KW-0805">Transcription regulation</keyword>
<reference evidence="9" key="1">
    <citation type="submission" date="2024-07" db="EMBL/GenBank/DDBJ databases">
        <title>Two chromosome-level genome assemblies of Korean endemic species Abeliophyllum distichum and Forsythia ovata (Oleaceae).</title>
        <authorList>
            <person name="Jang H."/>
        </authorList>
    </citation>
    <scope>NUCLEOTIDE SEQUENCE [LARGE SCALE GENOMIC DNA]</scope>
</reference>
<gene>
    <name evidence="8" type="ORF">Fot_03477</name>
</gene>
<dbReference type="EMBL" id="JBFOLJ010000001">
    <property type="protein sequence ID" value="KAL2558738.1"/>
    <property type="molecule type" value="Genomic_DNA"/>
</dbReference>
<evidence type="ECO:0000313" key="8">
    <source>
        <dbReference type="EMBL" id="KAL2558738.1"/>
    </source>
</evidence>
<dbReference type="PROSITE" id="PS51519">
    <property type="entry name" value="RWP_RK"/>
    <property type="match status" value="1"/>
</dbReference>
<dbReference type="GO" id="GO:0003677">
    <property type="term" value="F:DNA binding"/>
    <property type="evidence" value="ECO:0007669"/>
    <property type="project" value="UniProtKB-KW"/>
</dbReference>
<keyword evidence="4" id="KW-0238">DNA-binding</keyword>
<dbReference type="PANTHER" id="PTHR46373:SF2">
    <property type="entry name" value="RWP-RK DOMAIN-CONTAINING PROTEIN"/>
    <property type="match status" value="1"/>
</dbReference>
<evidence type="ECO:0000256" key="4">
    <source>
        <dbReference type="ARBA" id="ARBA00023125"/>
    </source>
</evidence>
<evidence type="ECO:0000256" key="2">
    <source>
        <dbReference type="ARBA" id="ARBA00023015"/>
    </source>
</evidence>
<evidence type="ECO:0000256" key="6">
    <source>
        <dbReference type="ARBA" id="ARBA00023242"/>
    </source>
</evidence>
<dbReference type="Pfam" id="PF02042">
    <property type="entry name" value="RWP-RK"/>
    <property type="match status" value="1"/>
</dbReference>
<evidence type="ECO:0000256" key="3">
    <source>
        <dbReference type="ARBA" id="ARBA00023054"/>
    </source>
</evidence>
<dbReference type="Proteomes" id="UP001604277">
    <property type="component" value="Unassembled WGS sequence"/>
</dbReference>